<dbReference type="AlphaFoldDB" id="A0A317MTG6"/>
<dbReference type="GO" id="GO:0005524">
    <property type="term" value="F:ATP binding"/>
    <property type="evidence" value="ECO:0007669"/>
    <property type="project" value="UniProtKB-KW"/>
</dbReference>
<evidence type="ECO:0000256" key="4">
    <source>
        <dbReference type="ARBA" id="ARBA00022840"/>
    </source>
</evidence>
<comment type="similarity">
    <text evidence="1">Belongs to the ABC transporter superfamily.</text>
</comment>
<dbReference type="Pfam" id="PF00005">
    <property type="entry name" value="ABC_tran"/>
    <property type="match status" value="1"/>
</dbReference>
<keyword evidence="2" id="KW-0813">Transport</keyword>
<dbReference type="InterPro" id="IPR050166">
    <property type="entry name" value="ABC_transporter_ATP-bind"/>
</dbReference>
<sequence>MMHLQLARKTWPGADSAVLADIELHVAAGEFVCLVGPSGCGKSTLLALIAGLDAEFSGTLRASADLGLLFQTPRLMPWLTVRENLALVLPQGRCDAHALELLAAMGLDAATLDRYPGQLSGGQQRRVALARAFAARPRLLLLDEPFVSLDAPVAQRLRELLLAQWQAERPGVLFVTHDLDEALTLADRIVFLGGAPAQVVLEWRCGVLRPRSPAAVAGQRAVLLGAHPDLLAGRRGCGPAQESADG</sequence>
<dbReference type="OrthoDB" id="9802264at2"/>
<dbReference type="InterPro" id="IPR003439">
    <property type="entry name" value="ABC_transporter-like_ATP-bd"/>
</dbReference>
<keyword evidence="3" id="KW-0547">Nucleotide-binding</keyword>
<evidence type="ECO:0000256" key="1">
    <source>
        <dbReference type="ARBA" id="ARBA00005417"/>
    </source>
</evidence>
<feature type="domain" description="ABC transporter" evidence="5">
    <location>
        <begin position="2"/>
        <end position="219"/>
    </location>
</feature>
<dbReference type="PANTHER" id="PTHR42788:SF19">
    <property type="entry name" value="ALIPHATIC SULFONATES IMPORT ATP-BINDING PROTEIN SSUB 2"/>
    <property type="match status" value="1"/>
</dbReference>
<dbReference type="PROSITE" id="PS50893">
    <property type="entry name" value="ABC_TRANSPORTER_2"/>
    <property type="match status" value="1"/>
</dbReference>
<dbReference type="InterPro" id="IPR003593">
    <property type="entry name" value="AAA+_ATPase"/>
</dbReference>
<accession>A0A317MTG6</accession>
<organism evidence="6 7">
    <name type="scientific">Plasticicumulans acidivorans</name>
    <dbReference type="NCBI Taxonomy" id="886464"/>
    <lineage>
        <taxon>Bacteria</taxon>
        <taxon>Pseudomonadati</taxon>
        <taxon>Pseudomonadota</taxon>
        <taxon>Gammaproteobacteria</taxon>
        <taxon>Candidatus Competibacteraceae</taxon>
        <taxon>Plasticicumulans</taxon>
    </lineage>
</organism>
<gene>
    <name evidence="6" type="ORF">C7443_107208</name>
</gene>
<dbReference type="PROSITE" id="PS00211">
    <property type="entry name" value="ABC_TRANSPORTER_1"/>
    <property type="match status" value="1"/>
</dbReference>
<dbReference type="GO" id="GO:0016887">
    <property type="term" value="F:ATP hydrolysis activity"/>
    <property type="evidence" value="ECO:0007669"/>
    <property type="project" value="InterPro"/>
</dbReference>
<dbReference type="InterPro" id="IPR027417">
    <property type="entry name" value="P-loop_NTPase"/>
</dbReference>
<dbReference type="Proteomes" id="UP000246569">
    <property type="component" value="Unassembled WGS sequence"/>
</dbReference>
<evidence type="ECO:0000259" key="5">
    <source>
        <dbReference type="PROSITE" id="PS50893"/>
    </source>
</evidence>
<dbReference type="RefSeq" id="WP_110019186.1">
    <property type="nucleotide sequence ID" value="NZ_QGTJ01000007.1"/>
</dbReference>
<dbReference type="Gene3D" id="3.40.50.300">
    <property type="entry name" value="P-loop containing nucleotide triphosphate hydrolases"/>
    <property type="match status" value="1"/>
</dbReference>
<dbReference type="SUPFAM" id="SSF52540">
    <property type="entry name" value="P-loop containing nucleoside triphosphate hydrolases"/>
    <property type="match status" value="1"/>
</dbReference>
<comment type="caution">
    <text evidence="6">The sequence shown here is derived from an EMBL/GenBank/DDBJ whole genome shotgun (WGS) entry which is preliminary data.</text>
</comment>
<evidence type="ECO:0000256" key="3">
    <source>
        <dbReference type="ARBA" id="ARBA00022741"/>
    </source>
</evidence>
<protein>
    <submittedName>
        <fullName evidence="6">NitT/TauT family transport system ATP-binding protein</fullName>
    </submittedName>
</protein>
<evidence type="ECO:0000256" key="2">
    <source>
        <dbReference type="ARBA" id="ARBA00022448"/>
    </source>
</evidence>
<dbReference type="PANTHER" id="PTHR42788">
    <property type="entry name" value="TAURINE IMPORT ATP-BINDING PROTEIN-RELATED"/>
    <property type="match status" value="1"/>
</dbReference>
<dbReference type="EMBL" id="QGTJ01000007">
    <property type="protein sequence ID" value="PWV60633.1"/>
    <property type="molecule type" value="Genomic_DNA"/>
</dbReference>
<dbReference type="InterPro" id="IPR017871">
    <property type="entry name" value="ABC_transporter-like_CS"/>
</dbReference>
<keyword evidence="4 6" id="KW-0067">ATP-binding</keyword>
<keyword evidence="7" id="KW-1185">Reference proteome</keyword>
<name>A0A317MTG6_9GAMM</name>
<proteinExistence type="inferred from homology"/>
<dbReference type="SMART" id="SM00382">
    <property type="entry name" value="AAA"/>
    <property type="match status" value="1"/>
</dbReference>
<evidence type="ECO:0000313" key="7">
    <source>
        <dbReference type="Proteomes" id="UP000246569"/>
    </source>
</evidence>
<evidence type="ECO:0000313" key="6">
    <source>
        <dbReference type="EMBL" id="PWV60633.1"/>
    </source>
</evidence>
<reference evidence="6 7" key="1">
    <citation type="submission" date="2018-05" db="EMBL/GenBank/DDBJ databases">
        <title>Genomic Encyclopedia of Type Strains, Phase IV (KMG-IV): sequencing the most valuable type-strain genomes for metagenomic binning, comparative biology and taxonomic classification.</title>
        <authorList>
            <person name="Goeker M."/>
        </authorList>
    </citation>
    <scope>NUCLEOTIDE SEQUENCE [LARGE SCALE GENOMIC DNA]</scope>
    <source>
        <strain evidence="6 7">DSM 23606</strain>
    </source>
</reference>